<feature type="transmembrane region" description="Helical" evidence="1">
    <location>
        <begin position="261"/>
        <end position="278"/>
    </location>
</feature>
<dbReference type="PANTHER" id="PTHR33406">
    <property type="entry name" value="MEMBRANE PROTEIN MJ1562-RELATED"/>
    <property type="match status" value="1"/>
</dbReference>
<accession>A0A5R9QZX5</accession>
<keyword evidence="3" id="KW-1185">Reference proteome</keyword>
<feature type="transmembrane region" description="Helical" evidence="1">
    <location>
        <begin position="645"/>
        <end position="663"/>
    </location>
</feature>
<comment type="caution">
    <text evidence="2">The sequence shown here is derived from an EMBL/GenBank/DDBJ whole genome shotgun (WGS) entry which is preliminary data.</text>
</comment>
<organism evidence="2 3">
    <name type="scientific">Stutzerimonas nosocomialis</name>
    <dbReference type="NCBI Taxonomy" id="1056496"/>
    <lineage>
        <taxon>Bacteria</taxon>
        <taxon>Pseudomonadati</taxon>
        <taxon>Pseudomonadota</taxon>
        <taxon>Gammaproteobacteria</taxon>
        <taxon>Pseudomonadales</taxon>
        <taxon>Pseudomonadaceae</taxon>
        <taxon>Stutzerimonas</taxon>
    </lineage>
</organism>
<keyword evidence="1" id="KW-0472">Membrane</keyword>
<feature type="transmembrane region" description="Helical" evidence="1">
    <location>
        <begin position="724"/>
        <end position="743"/>
    </location>
</feature>
<reference evidence="2 3" key="1">
    <citation type="journal article" date="2017" name="Eur. J. Clin. Microbiol. Infect. Dis.">
        <title>Uncommonly isolated clinical Pseudomonas: identification and phylogenetic assignation.</title>
        <authorList>
            <person name="Mulet M."/>
            <person name="Gomila M."/>
            <person name="Ramirez A."/>
            <person name="Cardew S."/>
            <person name="Moore E.R."/>
            <person name="Lalucat J."/>
            <person name="Garcia-Valdes E."/>
        </authorList>
    </citation>
    <scope>NUCLEOTIDE SEQUENCE [LARGE SCALE GENOMIC DNA]</scope>
    <source>
        <strain evidence="2 3">SD129</strain>
    </source>
</reference>
<gene>
    <name evidence="2" type="ORF">DN820_07655</name>
</gene>
<evidence type="ECO:0000256" key="1">
    <source>
        <dbReference type="SAM" id="Phobius"/>
    </source>
</evidence>
<dbReference type="InterPro" id="IPR050545">
    <property type="entry name" value="Mycobact_MmpL"/>
</dbReference>
<feature type="transmembrane region" description="Helical" evidence="1">
    <location>
        <begin position="283"/>
        <end position="305"/>
    </location>
</feature>
<keyword evidence="1" id="KW-0812">Transmembrane</keyword>
<protein>
    <recommendedName>
        <fullName evidence="4">Membrane transport protein MMPL domain-containing protein</fullName>
    </recommendedName>
</protein>
<feature type="transmembrane region" description="Helical" evidence="1">
    <location>
        <begin position="378"/>
        <end position="405"/>
    </location>
</feature>
<evidence type="ECO:0000313" key="3">
    <source>
        <dbReference type="Proteomes" id="UP000306753"/>
    </source>
</evidence>
<keyword evidence="1" id="KW-1133">Transmembrane helix</keyword>
<dbReference type="EMBL" id="QLAG01000007">
    <property type="protein sequence ID" value="TLX64185.1"/>
    <property type="molecule type" value="Genomic_DNA"/>
</dbReference>
<feature type="transmembrane region" description="Helical" evidence="1">
    <location>
        <begin position="693"/>
        <end position="712"/>
    </location>
</feature>
<evidence type="ECO:0000313" key="2">
    <source>
        <dbReference type="EMBL" id="TLX64185.1"/>
    </source>
</evidence>
<dbReference type="SUPFAM" id="SSF82866">
    <property type="entry name" value="Multidrug efflux transporter AcrB transmembrane domain"/>
    <property type="match status" value="2"/>
</dbReference>
<feature type="transmembrane region" description="Helical" evidence="1">
    <location>
        <begin position="343"/>
        <end position="366"/>
    </location>
</feature>
<dbReference type="Proteomes" id="UP000306753">
    <property type="component" value="Unassembled WGS sequence"/>
</dbReference>
<feature type="transmembrane region" description="Helical" evidence="1">
    <location>
        <begin position="749"/>
        <end position="771"/>
    </location>
</feature>
<dbReference type="RefSeq" id="WP_138411335.1">
    <property type="nucleotide sequence ID" value="NZ_QLAG01000007.1"/>
</dbReference>
<evidence type="ECO:0008006" key="4">
    <source>
        <dbReference type="Google" id="ProtNLM"/>
    </source>
</evidence>
<feature type="transmembrane region" description="Helical" evidence="1">
    <location>
        <begin position="311"/>
        <end position="331"/>
    </location>
</feature>
<sequence>MSYATDTAPAHRRWLVGGFLLALLALGVVAFGQWRGAAPIGTSLLQLLPATAAGELETLAEQRMQEPLNRDLLILVHHADAARATTLVRQLDEQLRASGLFEPLQGSLQADLPAVRQQLLDQRLALLGPAKRRLLIDSPQAWVEQRLQRLYDPTGSAGLIPLEQDVWGIAAMAQQYQASLAGKVAADLDGQLFVERDGERWAVLHARTRGDAFDRGLPAQVAAQVDSARRQVSTAGGELLAASGLLHAAHGEAQARRETSLIGGVSLATGIGLLLLLFRNLRVLLVVLPVFVGALAGATVCIAVFGNLHLLTLVLGASLVGVSLDFPLHYLSKSWALQPWRPWQGLGLTLAGLSLALLTNLIGYLALAFTPFPALTQIAVFSASGLLAAYLCTVCLLPALIGGSLRPVATPLALAQRLLAWRERLLARIATPWLLAALLAYCGAGLTQLSLEDDLRQWVSRAPQLTEQAARIAGLTGFQPTSQYFLVRGDDVDQLLERQAAVTQRLEPLVANGALAGYRALSQLLASADEQARLRGALDALGRQGAPLLALGFAPQALDDELRQLREAEPVSLEQALAGPLGEAWRPLWLGEHDGQAVGLVSLNGLADSQVLAGVAAGLPGVTPIDRVGELNDRFAATQLEAAELKALACALILALLCLPFGFAGALRCLAVPVLASLASLASLGWLGQPLTLFSLFGLLLVSAIGVDYAILMRKAVGGSTVSLLGTLLAALTTWLSFGLLMLSSTPAVSSFGLAVSLGLLFSFLFAPWAASPQAKTQP</sequence>
<dbReference type="AlphaFoldDB" id="A0A5R9QZX5"/>
<feature type="transmembrane region" description="Helical" evidence="1">
    <location>
        <begin position="425"/>
        <end position="446"/>
    </location>
</feature>
<dbReference type="PANTHER" id="PTHR33406:SF13">
    <property type="entry name" value="MEMBRANE PROTEIN YDFJ"/>
    <property type="match status" value="1"/>
</dbReference>
<proteinExistence type="predicted"/>
<dbReference type="GO" id="GO:0005886">
    <property type="term" value="C:plasma membrane"/>
    <property type="evidence" value="ECO:0007669"/>
    <property type="project" value="TreeGrafter"/>
</dbReference>
<name>A0A5R9QZX5_9GAMM</name>
<dbReference type="Gene3D" id="1.20.1640.10">
    <property type="entry name" value="Multidrug efflux transporter AcrB transmembrane domain"/>
    <property type="match status" value="2"/>
</dbReference>